<name>A0A9D3Y3C3_DREPO</name>
<sequence>MGICRTLPDGSRQSPRPSEYFQVNPGQSATVPRPSGYLRETLRRSQTVAQTVCHFKYIISWN</sequence>
<feature type="region of interest" description="Disordered" evidence="1">
    <location>
        <begin position="1"/>
        <end position="34"/>
    </location>
</feature>
<dbReference type="EMBL" id="JAIWYP010000046">
    <property type="protein sequence ID" value="KAH3691040.1"/>
    <property type="molecule type" value="Genomic_DNA"/>
</dbReference>
<keyword evidence="3" id="KW-1185">Reference proteome</keyword>
<dbReference type="AlphaFoldDB" id="A0A9D3Y3C3"/>
<accession>A0A9D3Y3C3</accession>
<organism evidence="2 3">
    <name type="scientific">Dreissena polymorpha</name>
    <name type="common">Zebra mussel</name>
    <name type="synonym">Mytilus polymorpha</name>
    <dbReference type="NCBI Taxonomy" id="45954"/>
    <lineage>
        <taxon>Eukaryota</taxon>
        <taxon>Metazoa</taxon>
        <taxon>Spiralia</taxon>
        <taxon>Lophotrochozoa</taxon>
        <taxon>Mollusca</taxon>
        <taxon>Bivalvia</taxon>
        <taxon>Autobranchia</taxon>
        <taxon>Heteroconchia</taxon>
        <taxon>Euheterodonta</taxon>
        <taxon>Imparidentia</taxon>
        <taxon>Neoheterodontei</taxon>
        <taxon>Myida</taxon>
        <taxon>Dreissenoidea</taxon>
        <taxon>Dreissenidae</taxon>
        <taxon>Dreissena</taxon>
    </lineage>
</organism>
<gene>
    <name evidence="2" type="ORF">DPMN_193640</name>
</gene>
<evidence type="ECO:0000313" key="2">
    <source>
        <dbReference type="EMBL" id="KAH3691040.1"/>
    </source>
</evidence>
<reference evidence="2" key="1">
    <citation type="journal article" date="2019" name="bioRxiv">
        <title>The Genome of the Zebra Mussel, Dreissena polymorpha: A Resource for Invasive Species Research.</title>
        <authorList>
            <person name="McCartney M.A."/>
            <person name="Auch B."/>
            <person name="Kono T."/>
            <person name="Mallez S."/>
            <person name="Zhang Y."/>
            <person name="Obille A."/>
            <person name="Becker A."/>
            <person name="Abrahante J.E."/>
            <person name="Garbe J."/>
            <person name="Badalamenti J.P."/>
            <person name="Herman A."/>
            <person name="Mangelson H."/>
            <person name="Liachko I."/>
            <person name="Sullivan S."/>
            <person name="Sone E.D."/>
            <person name="Koren S."/>
            <person name="Silverstein K.A.T."/>
            <person name="Beckman K.B."/>
            <person name="Gohl D.M."/>
        </authorList>
    </citation>
    <scope>NUCLEOTIDE SEQUENCE</scope>
    <source>
        <strain evidence="2">Duluth1</strain>
        <tissue evidence="2">Whole animal</tissue>
    </source>
</reference>
<reference evidence="2" key="2">
    <citation type="submission" date="2020-11" db="EMBL/GenBank/DDBJ databases">
        <authorList>
            <person name="McCartney M.A."/>
            <person name="Auch B."/>
            <person name="Kono T."/>
            <person name="Mallez S."/>
            <person name="Becker A."/>
            <person name="Gohl D.M."/>
            <person name="Silverstein K.A.T."/>
            <person name="Koren S."/>
            <person name="Bechman K.B."/>
            <person name="Herman A."/>
            <person name="Abrahante J.E."/>
            <person name="Garbe J."/>
        </authorList>
    </citation>
    <scope>NUCLEOTIDE SEQUENCE</scope>
    <source>
        <strain evidence="2">Duluth1</strain>
        <tissue evidence="2">Whole animal</tissue>
    </source>
</reference>
<evidence type="ECO:0000313" key="3">
    <source>
        <dbReference type="Proteomes" id="UP000828390"/>
    </source>
</evidence>
<protein>
    <submittedName>
        <fullName evidence="2">Uncharacterized protein</fullName>
    </submittedName>
</protein>
<proteinExistence type="predicted"/>
<dbReference type="Proteomes" id="UP000828390">
    <property type="component" value="Unassembled WGS sequence"/>
</dbReference>
<comment type="caution">
    <text evidence="2">The sequence shown here is derived from an EMBL/GenBank/DDBJ whole genome shotgun (WGS) entry which is preliminary data.</text>
</comment>
<evidence type="ECO:0000256" key="1">
    <source>
        <dbReference type="SAM" id="MobiDB-lite"/>
    </source>
</evidence>